<dbReference type="Proteomes" id="UP001500542">
    <property type="component" value="Unassembled WGS sequence"/>
</dbReference>
<evidence type="ECO:0000259" key="6">
    <source>
        <dbReference type="PROSITE" id="PS50977"/>
    </source>
</evidence>
<feature type="domain" description="HTH tetR-type" evidence="6">
    <location>
        <begin position="32"/>
        <end position="92"/>
    </location>
</feature>
<proteinExistence type="predicted"/>
<keyword evidence="8" id="KW-1185">Reference proteome</keyword>
<name>A0ABN1RIH0_9ACTN</name>
<keyword evidence="2 4" id="KW-0238">DNA-binding</keyword>
<evidence type="ECO:0000256" key="4">
    <source>
        <dbReference type="PROSITE-ProRule" id="PRU00335"/>
    </source>
</evidence>
<protein>
    <submittedName>
        <fullName evidence="7">TetR/AcrR family transcriptional regulator</fullName>
    </submittedName>
</protein>
<evidence type="ECO:0000256" key="5">
    <source>
        <dbReference type="SAM" id="MobiDB-lite"/>
    </source>
</evidence>
<dbReference type="InterPro" id="IPR054129">
    <property type="entry name" value="DesT_TetR_C"/>
</dbReference>
<feature type="DNA-binding region" description="H-T-H motif" evidence="4">
    <location>
        <begin position="55"/>
        <end position="74"/>
    </location>
</feature>
<evidence type="ECO:0000313" key="8">
    <source>
        <dbReference type="Proteomes" id="UP001500542"/>
    </source>
</evidence>
<dbReference type="Gene3D" id="1.10.357.10">
    <property type="entry name" value="Tetracycline Repressor, domain 2"/>
    <property type="match status" value="1"/>
</dbReference>
<dbReference type="Pfam" id="PF21943">
    <property type="entry name" value="TetR_C_46"/>
    <property type="match status" value="1"/>
</dbReference>
<dbReference type="EMBL" id="BAAAHK010000019">
    <property type="protein sequence ID" value="GAA0957844.1"/>
    <property type="molecule type" value="Genomic_DNA"/>
</dbReference>
<organism evidence="7 8">
    <name type="scientific">Kribbella koreensis</name>
    <dbReference type="NCBI Taxonomy" id="57909"/>
    <lineage>
        <taxon>Bacteria</taxon>
        <taxon>Bacillati</taxon>
        <taxon>Actinomycetota</taxon>
        <taxon>Actinomycetes</taxon>
        <taxon>Propionibacteriales</taxon>
        <taxon>Kribbellaceae</taxon>
        <taxon>Kribbella</taxon>
    </lineage>
</organism>
<keyword evidence="3" id="KW-0804">Transcription</keyword>
<feature type="region of interest" description="Disordered" evidence="5">
    <location>
        <begin position="1"/>
        <end position="27"/>
    </location>
</feature>
<gene>
    <name evidence="7" type="ORF">GCM10009554_69180</name>
</gene>
<dbReference type="SUPFAM" id="SSF46689">
    <property type="entry name" value="Homeodomain-like"/>
    <property type="match status" value="1"/>
</dbReference>
<dbReference type="PROSITE" id="PS50977">
    <property type="entry name" value="HTH_TETR_2"/>
    <property type="match status" value="1"/>
</dbReference>
<reference evidence="7 8" key="1">
    <citation type="journal article" date="2019" name="Int. J. Syst. Evol. Microbiol.">
        <title>The Global Catalogue of Microorganisms (GCM) 10K type strain sequencing project: providing services to taxonomists for standard genome sequencing and annotation.</title>
        <authorList>
            <consortium name="The Broad Institute Genomics Platform"/>
            <consortium name="The Broad Institute Genome Sequencing Center for Infectious Disease"/>
            <person name="Wu L."/>
            <person name="Ma J."/>
        </authorList>
    </citation>
    <scope>NUCLEOTIDE SEQUENCE [LARGE SCALE GENOMIC DNA]</scope>
    <source>
        <strain evidence="7 8">JCM 10977</strain>
    </source>
</reference>
<dbReference type="PANTHER" id="PTHR30055">
    <property type="entry name" value="HTH-TYPE TRANSCRIPTIONAL REGULATOR RUTR"/>
    <property type="match status" value="1"/>
</dbReference>
<dbReference type="PRINTS" id="PR00455">
    <property type="entry name" value="HTHTETR"/>
</dbReference>
<keyword evidence="1" id="KW-0805">Transcription regulation</keyword>
<dbReference type="RefSeq" id="WP_343980263.1">
    <property type="nucleotide sequence ID" value="NZ_BAAAHK010000019.1"/>
</dbReference>
<evidence type="ECO:0000256" key="2">
    <source>
        <dbReference type="ARBA" id="ARBA00023125"/>
    </source>
</evidence>
<dbReference type="InterPro" id="IPR050109">
    <property type="entry name" value="HTH-type_TetR-like_transc_reg"/>
</dbReference>
<dbReference type="PANTHER" id="PTHR30055:SF158">
    <property type="entry name" value="POSSIBLE TRANSCRIPTIONAL REGULATORY PROTEIN (PROBABLY TETR-FAMILY)"/>
    <property type="match status" value="1"/>
</dbReference>
<dbReference type="Pfam" id="PF00440">
    <property type="entry name" value="TetR_N"/>
    <property type="match status" value="1"/>
</dbReference>
<dbReference type="InterPro" id="IPR009057">
    <property type="entry name" value="Homeodomain-like_sf"/>
</dbReference>
<accession>A0ABN1RIH0</accession>
<evidence type="ECO:0000256" key="1">
    <source>
        <dbReference type="ARBA" id="ARBA00023015"/>
    </source>
</evidence>
<evidence type="ECO:0000313" key="7">
    <source>
        <dbReference type="EMBL" id="GAA0957844.1"/>
    </source>
</evidence>
<dbReference type="InterPro" id="IPR001647">
    <property type="entry name" value="HTH_TetR"/>
</dbReference>
<sequence length="223" mass="24028">MTSTTDSPVPATGTAAPDAVGGVPVKRRRDRAAREREILDAAERIFGERGYQGTSMDDIAAAVGVSKPLVYQYYGSKDGLFLACLSRLRAQLLDTVSDAVLAAADPEQAMYAGFVAWFTFLDEHPSAWSVMVDEGMLAAGPAAQAADEVRAEFVALIAMMVRLNLPADHPHDEEEIQIVAQSVSGATERLAIWRTRNGGTPTPEKLAATLQRLLWRGLDSLRG</sequence>
<evidence type="ECO:0000256" key="3">
    <source>
        <dbReference type="ARBA" id="ARBA00023163"/>
    </source>
</evidence>
<comment type="caution">
    <text evidence="7">The sequence shown here is derived from an EMBL/GenBank/DDBJ whole genome shotgun (WGS) entry which is preliminary data.</text>
</comment>